<feature type="region of interest" description="Disordered" evidence="1">
    <location>
        <begin position="27"/>
        <end position="59"/>
    </location>
</feature>
<evidence type="ECO:0000259" key="4">
    <source>
        <dbReference type="Pfam" id="PF13559"/>
    </source>
</evidence>
<protein>
    <recommendedName>
        <fullName evidence="4">Protein-glutamine gamma-glutamyltransferase-like C-terminal domain-containing protein</fullName>
    </recommendedName>
</protein>
<evidence type="ECO:0000313" key="6">
    <source>
        <dbReference type="Proteomes" id="UP000199649"/>
    </source>
</evidence>
<dbReference type="AlphaFoldDB" id="A0A1H1PMN3"/>
<reference evidence="6" key="1">
    <citation type="submission" date="2016-10" db="EMBL/GenBank/DDBJ databases">
        <authorList>
            <person name="Varghese N."/>
            <person name="Submissions S."/>
        </authorList>
    </citation>
    <scope>NUCLEOTIDE SEQUENCE [LARGE SCALE GENOMIC DNA]</scope>
    <source>
        <strain evidence="6">DSM 22965</strain>
    </source>
</reference>
<evidence type="ECO:0000256" key="3">
    <source>
        <dbReference type="SAM" id="SignalP"/>
    </source>
</evidence>
<accession>A0A1H1PMN3</accession>
<keyword evidence="2" id="KW-0472">Membrane</keyword>
<dbReference type="EMBL" id="LT629734">
    <property type="protein sequence ID" value="SDS12552.1"/>
    <property type="molecule type" value="Genomic_DNA"/>
</dbReference>
<feature type="signal peptide" evidence="3">
    <location>
        <begin position="1"/>
        <end position="19"/>
    </location>
</feature>
<dbReference type="Proteomes" id="UP000199649">
    <property type="component" value="Chromosome I"/>
</dbReference>
<gene>
    <name evidence="5" type="ORF">SAMN04489719_1598</name>
</gene>
<feature type="chain" id="PRO_5009256696" description="Protein-glutamine gamma-glutamyltransferase-like C-terminal domain-containing protein" evidence="3">
    <location>
        <begin position="20"/>
        <end position="221"/>
    </location>
</feature>
<keyword evidence="2" id="KW-1133">Transmembrane helix</keyword>
<organism evidence="5 6">
    <name type="scientific">Agrococcus carbonis</name>
    <dbReference type="NCBI Taxonomy" id="684552"/>
    <lineage>
        <taxon>Bacteria</taxon>
        <taxon>Bacillati</taxon>
        <taxon>Actinomycetota</taxon>
        <taxon>Actinomycetes</taxon>
        <taxon>Micrococcales</taxon>
        <taxon>Microbacteriaceae</taxon>
        <taxon>Agrococcus</taxon>
    </lineage>
</organism>
<dbReference type="OrthoDB" id="5198230at2"/>
<evidence type="ECO:0000256" key="1">
    <source>
        <dbReference type="SAM" id="MobiDB-lite"/>
    </source>
</evidence>
<name>A0A1H1PMN3_9MICO</name>
<dbReference type="InterPro" id="IPR025403">
    <property type="entry name" value="TgpA-like_C"/>
</dbReference>
<evidence type="ECO:0000313" key="5">
    <source>
        <dbReference type="EMBL" id="SDS12552.1"/>
    </source>
</evidence>
<feature type="compositionally biased region" description="Low complexity" evidence="1">
    <location>
        <begin position="38"/>
        <end position="50"/>
    </location>
</feature>
<dbReference type="Pfam" id="PF13559">
    <property type="entry name" value="DUF4129"/>
    <property type="match status" value="1"/>
</dbReference>
<keyword evidence="2" id="KW-0812">Transmembrane</keyword>
<evidence type="ECO:0000256" key="2">
    <source>
        <dbReference type="SAM" id="Phobius"/>
    </source>
</evidence>
<feature type="transmembrane region" description="Helical" evidence="2">
    <location>
        <begin position="65"/>
        <end position="88"/>
    </location>
</feature>
<sequence length="221" mass="23111">MWLLPASAALVSLAVVAGAALTGPWRMGELDGGPPSAPSETTAPTQTPSAETPPPGDPIDTSQPVSWFVVLVVALVAIVVAAVLLRLIRGAARARIRDVASTTRPTTDHDVAEAGEPDLPALRQGVDAARAVLAERDDADDAIIAAWLALEAAAADSGVHRAPAATPTEFTASVLRSTHADADTIRTLLGLFHRARFARSDRMTRGDVDEARRCLERLAGH</sequence>
<dbReference type="STRING" id="684552.SAMN04489719_1598"/>
<dbReference type="RefSeq" id="WP_157674277.1">
    <property type="nucleotide sequence ID" value="NZ_LT629734.1"/>
</dbReference>
<proteinExistence type="predicted"/>
<keyword evidence="6" id="KW-1185">Reference proteome</keyword>
<keyword evidence="3" id="KW-0732">Signal</keyword>
<feature type="domain" description="Protein-glutamine gamma-glutamyltransferase-like C-terminal" evidence="4">
    <location>
        <begin position="146"/>
        <end position="216"/>
    </location>
</feature>